<keyword evidence="4" id="KW-0067">ATP-binding</keyword>
<dbReference type="SUPFAM" id="SSF50677">
    <property type="entry name" value="ValRS/IleRS/LeuRS editing domain"/>
    <property type="match status" value="1"/>
</dbReference>
<evidence type="ECO:0000256" key="1">
    <source>
        <dbReference type="ARBA" id="ARBA00005594"/>
    </source>
</evidence>
<dbReference type="Pfam" id="PF00133">
    <property type="entry name" value="tRNA-synt_1"/>
    <property type="match status" value="1"/>
</dbReference>
<name>A0A3S5APV0_9PLAT</name>
<dbReference type="GO" id="GO:0004822">
    <property type="term" value="F:isoleucine-tRNA ligase activity"/>
    <property type="evidence" value="ECO:0007669"/>
    <property type="project" value="InterPro"/>
</dbReference>
<keyword evidence="5" id="KW-0648">Protein biosynthesis</keyword>
<keyword evidence="2" id="KW-0436">Ligase</keyword>
<dbReference type="InterPro" id="IPR002300">
    <property type="entry name" value="aa-tRNA-synth_Ia"/>
</dbReference>
<evidence type="ECO:0000256" key="6">
    <source>
        <dbReference type="ARBA" id="ARBA00023146"/>
    </source>
</evidence>
<dbReference type="AlphaFoldDB" id="A0A3S5APV0"/>
<feature type="domain" description="Aminoacyl-tRNA synthetase class Ia" evidence="7">
    <location>
        <begin position="80"/>
        <end position="193"/>
    </location>
</feature>
<comment type="similarity">
    <text evidence="1">Belongs to the class-I aminoacyl-tRNA synthetase family.</text>
</comment>
<dbReference type="InterPro" id="IPR009008">
    <property type="entry name" value="Val/Leu/Ile-tRNA-synth_edit"/>
</dbReference>
<evidence type="ECO:0000256" key="4">
    <source>
        <dbReference type="ARBA" id="ARBA00022840"/>
    </source>
</evidence>
<gene>
    <name evidence="8" type="ORF">PXEA_LOCUS28326</name>
</gene>
<keyword evidence="3" id="KW-0547">Nucleotide-binding</keyword>
<keyword evidence="9" id="KW-1185">Reference proteome</keyword>
<evidence type="ECO:0000256" key="3">
    <source>
        <dbReference type="ARBA" id="ARBA00022741"/>
    </source>
</evidence>
<dbReference type="InterPro" id="IPR023586">
    <property type="entry name" value="Ile-tRNA-ligase_type2"/>
</dbReference>
<dbReference type="OrthoDB" id="6258159at2759"/>
<dbReference type="SUPFAM" id="SSF52374">
    <property type="entry name" value="Nucleotidylyl transferase"/>
    <property type="match status" value="1"/>
</dbReference>
<dbReference type="FunFam" id="3.40.50.620:FF:000652">
    <property type="entry name" value="Isoleucyl-tRNA synthetase"/>
    <property type="match status" value="1"/>
</dbReference>
<sequence length="206" mass="23862">MLKSTHGAFRILCDTYVTEDTGTGIVHQAPYFGEDDYRICLANSVISKSMPMVCPIDPSGRFTSEVPDFQGLYVKDADKAIINHLKKKNRLILQATINHSYPFCWRSDTPLIYKAVPTWFIRVEDMVERLLINNEKSYWVPDFVREGRFANWLRSARDWAVSRNRYWGTPIPIWASKDYEELVCVGSIDELHQLSGVRVNDLHKDM</sequence>
<reference evidence="8" key="1">
    <citation type="submission" date="2018-11" db="EMBL/GenBank/DDBJ databases">
        <authorList>
            <consortium name="Pathogen Informatics"/>
        </authorList>
    </citation>
    <scope>NUCLEOTIDE SEQUENCE</scope>
</reference>
<dbReference type="Gene3D" id="3.40.50.620">
    <property type="entry name" value="HUPs"/>
    <property type="match status" value="1"/>
</dbReference>
<evidence type="ECO:0000313" key="8">
    <source>
        <dbReference type="EMBL" id="VEL34886.1"/>
    </source>
</evidence>
<evidence type="ECO:0000259" key="7">
    <source>
        <dbReference type="Pfam" id="PF00133"/>
    </source>
</evidence>
<dbReference type="EMBL" id="CAAALY010248623">
    <property type="protein sequence ID" value="VEL34886.1"/>
    <property type="molecule type" value="Genomic_DNA"/>
</dbReference>
<organism evidence="8 9">
    <name type="scientific">Protopolystoma xenopodis</name>
    <dbReference type="NCBI Taxonomy" id="117903"/>
    <lineage>
        <taxon>Eukaryota</taxon>
        <taxon>Metazoa</taxon>
        <taxon>Spiralia</taxon>
        <taxon>Lophotrochozoa</taxon>
        <taxon>Platyhelminthes</taxon>
        <taxon>Monogenea</taxon>
        <taxon>Polyopisthocotylea</taxon>
        <taxon>Polystomatidea</taxon>
        <taxon>Polystomatidae</taxon>
        <taxon>Protopolystoma</taxon>
    </lineage>
</organism>
<evidence type="ECO:0000256" key="5">
    <source>
        <dbReference type="ARBA" id="ARBA00022917"/>
    </source>
</evidence>
<protein>
    <recommendedName>
        <fullName evidence="7">Aminoacyl-tRNA synthetase class Ia domain-containing protein</fullName>
    </recommendedName>
</protein>
<dbReference type="PANTHER" id="PTHR42780:SF1">
    <property type="entry name" value="ISOLEUCINE--TRNA LIGASE, CYTOPLASMIC"/>
    <property type="match status" value="1"/>
</dbReference>
<dbReference type="GO" id="GO:0002161">
    <property type="term" value="F:aminoacyl-tRNA deacylase activity"/>
    <property type="evidence" value="ECO:0007669"/>
    <property type="project" value="InterPro"/>
</dbReference>
<evidence type="ECO:0000256" key="2">
    <source>
        <dbReference type="ARBA" id="ARBA00022598"/>
    </source>
</evidence>
<evidence type="ECO:0000313" key="9">
    <source>
        <dbReference type="Proteomes" id="UP000784294"/>
    </source>
</evidence>
<dbReference type="Proteomes" id="UP000784294">
    <property type="component" value="Unassembled WGS sequence"/>
</dbReference>
<keyword evidence="6" id="KW-0030">Aminoacyl-tRNA synthetase</keyword>
<comment type="caution">
    <text evidence="8">The sequence shown here is derived from an EMBL/GenBank/DDBJ whole genome shotgun (WGS) entry which is preliminary data.</text>
</comment>
<accession>A0A3S5APV0</accession>
<dbReference type="GO" id="GO:0005524">
    <property type="term" value="F:ATP binding"/>
    <property type="evidence" value="ECO:0007669"/>
    <property type="project" value="UniProtKB-KW"/>
</dbReference>
<dbReference type="Gene3D" id="3.90.740.10">
    <property type="entry name" value="Valyl/Leucyl/Isoleucyl-tRNA synthetase, editing domain"/>
    <property type="match status" value="1"/>
</dbReference>
<dbReference type="InterPro" id="IPR014729">
    <property type="entry name" value="Rossmann-like_a/b/a_fold"/>
</dbReference>
<proteinExistence type="inferred from homology"/>
<dbReference type="GO" id="GO:0006428">
    <property type="term" value="P:isoleucyl-tRNA aminoacylation"/>
    <property type="evidence" value="ECO:0007669"/>
    <property type="project" value="TreeGrafter"/>
</dbReference>
<dbReference type="PANTHER" id="PTHR42780">
    <property type="entry name" value="SOLEUCYL-TRNA SYNTHETASE"/>
    <property type="match status" value="1"/>
</dbReference>